<reference evidence="1" key="1">
    <citation type="submission" date="2022-08" db="EMBL/GenBank/DDBJ databases">
        <title>Genome Sequence of the sulphate-reducing bacterium, Pseudodesulfovibrio portus JCM14722.</title>
        <authorList>
            <person name="Kondo R."/>
            <person name="Kataoka T."/>
        </authorList>
    </citation>
    <scope>NUCLEOTIDE SEQUENCE</scope>
    <source>
        <strain evidence="1">JCM 14722</strain>
    </source>
</reference>
<dbReference type="NCBIfam" id="TIGR04141">
    <property type="entry name" value="TIGR04141 family sporadically distributed protein"/>
    <property type="match status" value="1"/>
</dbReference>
<dbReference type="InterPro" id="IPR026487">
    <property type="entry name" value="CHP04141"/>
</dbReference>
<evidence type="ECO:0000313" key="1">
    <source>
        <dbReference type="EMBL" id="BDQ34169.1"/>
    </source>
</evidence>
<dbReference type="Proteomes" id="UP001061361">
    <property type="component" value="Chromosome"/>
</dbReference>
<dbReference type="Pfam" id="PF19614">
    <property type="entry name" value="DUF6119"/>
    <property type="match status" value="1"/>
</dbReference>
<dbReference type="EMBL" id="AP026708">
    <property type="protein sequence ID" value="BDQ34169.1"/>
    <property type="molecule type" value="Genomic_DNA"/>
</dbReference>
<organism evidence="1 2">
    <name type="scientific">Pseudodesulfovibrio portus</name>
    <dbReference type="NCBI Taxonomy" id="231439"/>
    <lineage>
        <taxon>Bacteria</taxon>
        <taxon>Pseudomonadati</taxon>
        <taxon>Thermodesulfobacteriota</taxon>
        <taxon>Desulfovibrionia</taxon>
        <taxon>Desulfovibrionales</taxon>
        <taxon>Desulfovibrionaceae</taxon>
    </lineage>
</organism>
<keyword evidence="2" id="KW-1185">Reference proteome</keyword>
<evidence type="ECO:0008006" key="3">
    <source>
        <dbReference type="Google" id="ProtNLM"/>
    </source>
</evidence>
<evidence type="ECO:0000313" key="2">
    <source>
        <dbReference type="Proteomes" id="UP001061361"/>
    </source>
</evidence>
<protein>
    <recommendedName>
        <fullName evidence="3">Sporadically distributed protein, TIGR04141 family</fullName>
    </recommendedName>
</protein>
<gene>
    <name evidence="1" type="ORF">JCM14722_17110</name>
</gene>
<name>A0ABM8ARW9_9BACT</name>
<dbReference type="RefSeq" id="WP_264981062.1">
    <property type="nucleotide sequence ID" value="NZ_AP026708.1"/>
</dbReference>
<accession>A0ABM8ARW9</accession>
<sequence>MAKKQFFSIYLLRAKFDATNAIKEESLDSVGEPVEAANLPEGGRMYVFESEPDAPWWVNYWGANVQLEQASKGAIVFLPVNKRVFAFTFGTGFHHLEPAAYVYDFGLRVTLNSVQPEGILSTDSLAPVNAQRQRTQMPTPSGLAEFDFDGDRVVIKRMTGKVEKGITKPFSQATGAESLRIGLDVNADQLTKVCKRLLTLYNKKDYEEIFPTIDNLKPEKNPDVVAKLRDDLCKRLINRSPGIDITVPDIIDFEKVGGCRFSGVGSSDVYNDVTVSSYYDYLNAHSVVLAKKDVDQIMTHKLILVDGTDDDAGVLKQFPLFKCILCEIEKDGDIYHFSDGEWYRFKKGFVSNMRQELNKYFVKCTLPDYAHENEGEYNEDVVKQNGRYVCLDKKNIAPKGSTPVEPCDLYSVEKGHATFSHIKRHTRSAQLSHLFNQGANSIELIKLEPKSLKRMEENIESNIGANDKKLYLGAVSGNKLKVVYGIVTHKDMRAKSKNLPLFSCISLRNAIHKLRLAGVEIECMFIKDKTV</sequence>
<proteinExistence type="predicted"/>